<dbReference type="EMBL" id="BSEV01000007">
    <property type="protein sequence ID" value="GLK10092.1"/>
    <property type="molecule type" value="Genomic_DNA"/>
</dbReference>
<protein>
    <submittedName>
        <fullName evidence="2">Uncharacterized protein</fullName>
    </submittedName>
</protein>
<evidence type="ECO:0000313" key="3">
    <source>
        <dbReference type="Proteomes" id="UP001143474"/>
    </source>
</evidence>
<feature type="region of interest" description="Disordered" evidence="1">
    <location>
        <begin position="16"/>
        <end position="56"/>
    </location>
</feature>
<dbReference type="AlphaFoldDB" id="A0A9W6MDH4"/>
<sequence length="309" mass="32910">MRAVRSVAWDMDAFSRVPAGAGDPAPARSSAEGAGGSPRGGSALTRQRDDPATRRRHDVIIIPCGGLLPARADDARGGIGAPPAGYVEALTLQGCREPSARALGAHRTTRNGKPEETNMYRKALPTAIAAVALAALAAAPASAATSAAEPKVDVVLKHISTVKESAGVWFTCPDNEVITSRKHTGDENGNTTYYCSAIYIDGQQVQHTVLGAWSGAIKESRSTYIAPINQAIVGRWHSGDENGSTKYLAGQMYWQGKPIYFADPRWTGDMKESNHSFTAPAGTVITGRRHQGDENGYTRYQYARVVFPG</sequence>
<comment type="caution">
    <text evidence="2">The sequence shown here is derived from an EMBL/GenBank/DDBJ whole genome shotgun (WGS) entry which is preliminary data.</text>
</comment>
<evidence type="ECO:0000256" key="1">
    <source>
        <dbReference type="SAM" id="MobiDB-lite"/>
    </source>
</evidence>
<reference evidence="2" key="2">
    <citation type="submission" date="2023-01" db="EMBL/GenBank/DDBJ databases">
        <authorList>
            <person name="Sun Q."/>
            <person name="Evtushenko L."/>
        </authorList>
    </citation>
    <scope>NUCLEOTIDE SEQUENCE</scope>
    <source>
        <strain evidence="2">VKM Ac-2007</strain>
    </source>
</reference>
<keyword evidence="3" id="KW-1185">Reference proteome</keyword>
<gene>
    <name evidence="2" type="ORF">GCM10017600_34980</name>
</gene>
<evidence type="ECO:0000313" key="2">
    <source>
        <dbReference type="EMBL" id="GLK10092.1"/>
    </source>
</evidence>
<reference evidence="2" key="1">
    <citation type="journal article" date="2014" name="Int. J. Syst. Evol. Microbiol.">
        <title>Complete genome sequence of Corynebacterium casei LMG S-19264T (=DSM 44701T), isolated from a smear-ripened cheese.</title>
        <authorList>
            <consortium name="US DOE Joint Genome Institute (JGI-PGF)"/>
            <person name="Walter F."/>
            <person name="Albersmeier A."/>
            <person name="Kalinowski J."/>
            <person name="Ruckert C."/>
        </authorList>
    </citation>
    <scope>NUCLEOTIDE SEQUENCE</scope>
    <source>
        <strain evidence="2">VKM Ac-2007</strain>
    </source>
</reference>
<proteinExistence type="predicted"/>
<organism evidence="2 3">
    <name type="scientific">Streptosporangium carneum</name>
    <dbReference type="NCBI Taxonomy" id="47481"/>
    <lineage>
        <taxon>Bacteria</taxon>
        <taxon>Bacillati</taxon>
        <taxon>Actinomycetota</taxon>
        <taxon>Actinomycetes</taxon>
        <taxon>Streptosporangiales</taxon>
        <taxon>Streptosporangiaceae</taxon>
        <taxon>Streptosporangium</taxon>
    </lineage>
</organism>
<dbReference type="Proteomes" id="UP001143474">
    <property type="component" value="Unassembled WGS sequence"/>
</dbReference>
<name>A0A9W6MDH4_9ACTN</name>
<accession>A0A9W6MDH4</accession>